<keyword evidence="1" id="KW-1133">Transmembrane helix</keyword>
<name>A0A0F7ZHD2_9HYPO</name>
<feature type="transmembrane region" description="Helical" evidence="1">
    <location>
        <begin position="196"/>
        <end position="215"/>
    </location>
</feature>
<evidence type="ECO:0008006" key="4">
    <source>
        <dbReference type="Google" id="ProtNLM"/>
    </source>
</evidence>
<feature type="transmembrane region" description="Helical" evidence="1">
    <location>
        <begin position="78"/>
        <end position="97"/>
    </location>
</feature>
<keyword evidence="1" id="KW-0812">Transmembrane</keyword>
<dbReference type="AlphaFoldDB" id="A0A0F7ZHD2"/>
<feature type="transmembrane region" description="Helical" evidence="1">
    <location>
        <begin position="337"/>
        <end position="361"/>
    </location>
</feature>
<organism evidence="2 3">
    <name type="scientific">Hirsutella minnesotensis 3608</name>
    <dbReference type="NCBI Taxonomy" id="1043627"/>
    <lineage>
        <taxon>Eukaryota</taxon>
        <taxon>Fungi</taxon>
        <taxon>Dikarya</taxon>
        <taxon>Ascomycota</taxon>
        <taxon>Pezizomycotina</taxon>
        <taxon>Sordariomycetes</taxon>
        <taxon>Hypocreomycetidae</taxon>
        <taxon>Hypocreales</taxon>
        <taxon>Ophiocordycipitaceae</taxon>
        <taxon>Hirsutella</taxon>
    </lineage>
</organism>
<evidence type="ECO:0000313" key="2">
    <source>
        <dbReference type="EMBL" id="KJZ72436.1"/>
    </source>
</evidence>
<reference evidence="2 3" key="1">
    <citation type="journal article" date="2014" name="Genome Biol. Evol.">
        <title>Comparative genomics and transcriptomics analyses reveal divergent lifestyle features of nematode endoparasitic fungus Hirsutella minnesotensis.</title>
        <authorList>
            <person name="Lai Y."/>
            <person name="Liu K."/>
            <person name="Zhang X."/>
            <person name="Zhang X."/>
            <person name="Li K."/>
            <person name="Wang N."/>
            <person name="Shu C."/>
            <person name="Wu Y."/>
            <person name="Wang C."/>
            <person name="Bushley K.E."/>
            <person name="Xiang M."/>
            <person name="Liu X."/>
        </authorList>
    </citation>
    <scope>NUCLEOTIDE SEQUENCE [LARGE SCALE GENOMIC DNA]</scope>
    <source>
        <strain evidence="2 3">3608</strain>
    </source>
</reference>
<evidence type="ECO:0000313" key="3">
    <source>
        <dbReference type="Proteomes" id="UP000054481"/>
    </source>
</evidence>
<sequence>MAAKIILPLLSVSVYYFIWQPASQNGLFELINKSASSQTLPGTDQPLRTVYTGLDSVDRALTPLTVFFWAVIDGSHPALFLHTVAFAGTFCSAWVLVTLESWRHGNKRTIVAFAAIFGLAAQVFTYAFATPLYCALQTYLSVTARKPTPENLHVPKVVLRVLPLTFVVGMMLPSILTTLPYPETITLETKQLFIAVWQPWPAYVALTLWFVHAITGESRSTRHLSKNIESQSALHYSYAFALATCAVSHLICLTLSFAAIVAPGILAQQYREAFHPLNVFETLLPWNSSAIKVASVGQGAHTFLRWDYLIGSTGVLVWALRLHRTAHRTVYGSSAHLWLYAEIALLSVLTGPVGAAVILMWRRDKIVFESGGVRSSGDKRLKG</sequence>
<dbReference type="EMBL" id="KQ030546">
    <property type="protein sequence ID" value="KJZ72436.1"/>
    <property type="molecule type" value="Genomic_DNA"/>
</dbReference>
<feature type="transmembrane region" description="Helical" evidence="1">
    <location>
        <begin position="157"/>
        <end position="176"/>
    </location>
</feature>
<feature type="transmembrane region" description="Helical" evidence="1">
    <location>
        <begin position="109"/>
        <end position="136"/>
    </location>
</feature>
<keyword evidence="3" id="KW-1185">Reference proteome</keyword>
<evidence type="ECO:0000256" key="1">
    <source>
        <dbReference type="SAM" id="Phobius"/>
    </source>
</evidence>
<protein>
    <recommendedName>
        <fullName evidence="4">Aflatrem synthesis protein A</fullName>
    </recommendedName>
</protein>
<keyword evidence="1" id="KW-0472">Membrane</keyword>
<proteinExistence type="predicted"/>
<feature type="transmembrane region" description="Helical" evidence="1">
    <location>
        <begin position="236"/>
        <end position="262"/>
    </location>
</feature>
<dbReference type="Proteomes" id="UP000054481">
    <property type="component" value="Unassembled WGS sequence"/>
</dbReference>
<gene>
    <name evidence="2" type="ORF">HIM_08105</name>
</gene>
<accession>A0A0F7ZHD2</accession>
<dbReference type="OrthoDB" id="72269at2759"/>